<feature type="non-terminal residue" evidence="2">
    <location>
        <position position="1"/>
    </location>
</feature>
<evidence type="ECO:0000259" key="1">
    <source>
        <dbReference type="Pfam" id="PF00534"/>
    </source>
</evidence>
<evidence type="ECO:0000313" key="2">
    <source>
        <dbReference type="EMBL" id="MBO8426066.1"/>
    </source>
</evidence>
<name>A0A9D9GUZ1_9FIRM</name>
<reference evidence="2" key="2">
    <citation type="journal article" date="2021" name="PeerJ">
        <title>Extensive microbial diversity within the chicken gut microbiome revealed by metagenomics and culture.</title>
        <authorList>
            <person name="Gilroy R."/>
            <person name="Ravi A."/>
            <person name="Getino M."/>
            <person name="Pursley I."/>
            <person name="Horton D.L."/>
            <person name="Alikhan N.F."/>
            <person name="Baker D."/>
            <person name="Gharbi K."/>
            <person name="Hall N."/>
            <person name="Watson M."/>
            <person name="Adriaenssens E.M."/>
            <person name="Foster-Nyarko E."/>
            <person name="Jarju S."/>
            <person name="Secka A."/>
            <person name="Antonio M."/>
            <person name="Oren A."/>
            <person name="Chaudhuri R.R."/>
            <person name="La Ragione R."/>
            <person name="Hildebrand F."/>
            <person name="Pallen M.J."/>
        </authorList>
    </citation>
    <scope>NUCLEOTIDE SEQUENCE</scope>
    <source>
        <strain evidence="2">17113</strain>
    </source>
</reference>
<proteinExistence type="predicted"/>
<feature type="domain" description="Glycosyl transferase family 1" evidence="1">
    <location>
        <begin position="107"/>
        <end position="255"/>
    </location>
</feature>
<dbReference type="AlphaFoldDB" id="A0A9D9GUZ1"/>
<dbReference type="SUPFAM" id="SSF53756">
    <property type="entry name" value="UDP-Glycosyltransferase/glycogen phosphorylase"/>
    <property type="match status" value="1"/>
</dbReference>
<dbReference type="EMBL" id="JADINA010000016">
    <property type="protein sequence ID" value="MBO8426066.1"/>
    <property type="molecule type" value="Genomic_DNA"/>
</dbReference>
<dbReference type="PANTHER" id="PTHR12526">
    <property type="entry name" value="GLYCOSYLTRANSFERASE"/>
    <property type="match status" value="1"/>
</dbReference>
<reference evidence="2" key="1">
    <citation type="submission" date="2020-10" db="EMBL/GenBank/DDBJ databases">
        <authorList>
            <person name="Gilroy R."/>
        </authorList>
    </citation>
    <scope>NUCLEOTIDE SEQUENCE</scope>
    <source>
        <strain evidence="2">17113</strain>
    </source>
</reference>
<gene>
    <name evidence="2" type="ORF">IAC61_01950</name>
</gene>
<dbReference type="Gene3D" id="3.40.50.2000">
    <property type="entry name" value="Glycogen Phosphorylase B"/>
    <property type="match status" value="2"/>
</dbReference>
<sequence length="289" mass="32133">HTIRTIIKQTNCDALIGCFSFSAIQGIFAAAGLKTKVLYYEPDSPFVSPDSKLLRFCRKAAFKWADGLVFQSLEAKRAFIPLAKKKAISEVINNPINFKIVPKAAYTYKRLIAAGRLADQKNYPCLLKAFDIFHKHHPDYSLSIFGSGPMKDVLVEMINDMGMQYSVALLPYSTSVWNEMANSSIFVMSSKHEGMPNSLLEAGAMGLPAVVTDFTPSVTHALIEPGVNGEIVPLNDHIEFAHALIKIADNFESYKQGALANSEKMRRSFDITPIANKWLSFLQRLVQPK</sequence>
<organism evidence="2 3">
    <name type="scientific">Candidatus Alloenteromonas pullistercoris</name>
    <dbReference type="NCBI Taxonomy" id="2840785"/>
    <lineage>
        <taxon>Bacteria</taxon>
        <taxon>Bacillati</taxon>
        <taxon>Bacillota</taxon>
        <taxon>Bacillota incertae sedis</taxon>
        <taxon>Candidatus Alloenteromonas</taxon>
    </lineage>
</organism>
<dbReference type="Pfam" id="PF00534">
    <property type="entry name" value="Glycos_transf_1"/>
    <property type="match status" value="1"/>
</dbReference>
<evidence type="ECO:0000313" key="3">
    <source>
        <dbReference type="Proteomes" id="UP000823634"/>
    </source>
</evidence>
<comment type="caution">
    <text evidence="2">The sequence shown here is derived from an EMBL/GenBank/DDBJ whole genome shotgun (WGS) entry which is preliminary data.</text>
</comment>
<dbReference type="InterPro" id="IPR001296">
    <property type="entry name" value="Glyco_trans_1"/>
</dbReference>
<accession>A0A9D9GUZ1</accession>
<dbReference type="PANTHER" id="PTHR12526:SF630">
    <property type="entry name" value="GLYCOSYLTRANSFERASE"/>
    <property type="match status" value="1"/>
</dbReference>
<dbReference type="Proteomes" id="UP000823634">
    <property type="component" value="Unassembled WGS sequence"/>
</dbReference>
<dbReference type="GO" id="GO:0016757">
    <property type="term" value="F:glycosyltransferase activity"/>
    <property type="evidence" value="ECO:0007669"/>
    <property type="project" value="InterPro"/>
</dbReference>
<protein>
    <submittedName>
        <fullName evidence="2">Glycosyltransferase</fullName>
    </submittedName>
</protein>